<comment type="caution">
    <text evidence="3">The sequence shown here is derived from an EMBL/GenBank/DDBJ whole genome shotgun (WGS) entry which is preliminary data.</text>
</comment>
<dbReference type="EMBL" id="BAVS01000010">
    <property type="protein sequence ID" value="GAE93205.1"/>
    <property type="molecule type" value="Genomic_DNA"/>
</dbReference>
<keyword evidence="1" id="KW-0812">Transmembrane</keyword>
<feature type="domain" description="DUF1206" evidence="2">
    <location>
        <begin position="118"/>
        <end position="181"/>
    </location>
</feature>
<dbReference type="RefSeq" id="WP_084040645.1">
    <property type="nucleotide sequence ID" value="NZ_BAVS01000010.1"/>
</dbReference>
<reference evidence="3 4" key="1">
    <citation type="journal article" date="2014" name="Genome Announc.">
        <title>Draft Genome Sequence of the Boron-Tolerant and Moderately Halotolerant Bacterium Gracilibacillus boraciitolerans JCM 21714T.</title>
        <authorList>
            <person name="Ahmed I."/>
            <person name="Oshima K."/>
            <person name="Suda W."/>
            <person name="Kitamura K."/>
            <person name="Iida T."/>
            <person name="Ohmori Y."/>
            <person name="Fujiwara T."/>
            <person name="Hattori M."/>
            <person name="Ohkuma M."/>
        </authorList>
    </citation>
    <scope>NUCLEOTIDE SEQUENCE [LARGE SCALE GENOMIC DNA]</scope>
    <source>
        <strain evidence="3 4">JCM 21714</strain>
    </source>
</reference>
<proteinExistence type="predicted"/>
<dbReference type="eggNOG" id="ENOG502Z854">
    <property type="taxonomic scope" value="Bacteria"/>
</dbReference>
<feature type="domain" description="DUF1206" evidence="2">
    <location>
        <begin position="207"/>
        <end position="274"/>
    </location>
</feature>
<evidence type="ECO:0000313" key="3">
    <source>
        <dbReference type="EMBL" id="GAE93205.1"/>
    </source>
</evidence>
<evidence type="ECO:0000256" key="1">
    <source>
        <dbReference type="SAM" id="Phobius"/>
    </source>
</evidence>
<feature type="transmembrane region" description="Helical" evidence="1">
    <location>
        <begin position="159"/>
        <end position="177"/>
    </location>
</feature>
<feature type="transmembrane region" description="Helical" evidence="1">
    <location>
        <begin position="209"/>
        <end position="230"/>
    </location>
</feature>
<feature type="transmembrane region" description="Helical" evidence="1">
    <location>
        <begin position="77"/>
        <end position="96"/>
    </location>
</feature>
<dbReference type="Pfam" id="PF06724">
    <property type="entry name" value="DUF1206"/>
    <property type="match status" value="3"/>
</dbReference>
<name>W4VIG6_9BACI</name>
<feature type="transmembrane region" description="Helical" evidence="1">
    <location>
        <begin position="116"/>
        <end position="133"/>
    </location>
</feature>
<gene>
    <name evidence="3" type="ORF">JCM21714_2259</name>
</gene>
<keyword evidence="4" id="KW-1185">Reference proteome</keyword>
<dbReference type="STRING" id="1298598.JCM21714_2259"/>
<dbReference type="InterPro" id="IPR009597">
    <property type="entry name" value="DUF1206"/>
</dbReference>
<organism evidence="3 4">
    <name type="scientific">Gracilibacillus boraciitolerans JCM 21714</name>
    <dbReference type="NCBI Taxonomy" id="1298598"/>
    <lineage>
        <taxon>Bacteria</taxon>
        <taxon>Bacillati</taxon>
        <taxon>Bacillota</taxon>
        <taxon>Bacilli</taxon>
        <taxon>Bacillales</taxon>
        <taxon>Bacillaceae</taxon>
        <taxon>Gracilibacillus</taxon>
    </lineage>
</organism>
<evidence type="ECO:0000313" key="4">
    <source>
        <dbReference type="Proteomes" id="UP000019102"/>
    </source>
</evidence>
<protein>
    <recommendedName>
        <fullName evidence="2">DUF1206 domain-containing protein</fullName>
    </recommendedName>
</protein>
<keyword evidence="1" id="KW-1133">Transmembrane helix</keyword>
<keyword evidence="1" id="KW-0472">Membrane</keyword>
<feature type="domain" description="DUF1206" evidence="2">
    <location>
        <begin position="30"/>
        <end position="100"/>
    </location>
</feature>
<feature type="transmembrane region" description="Helical" evidence="1">
    <location>
        <begin position="37"/>
        <end position="57"/>
    </location>
</feature>
<feature type="transmembrane region" description="Helical" evidence="1">
    <location>
        <begin position="250"/>
        <end position="268"/>
    </location>
</feature>
<dbReference type="Proteomes" id="UP000019102">
    <property type="component" value="Unassembled WGS sequence"/>
</dbReference>
<accession>W4VIG6</accession>
<dbReference type="AlphaFoldDB" id="W4VIG6"/>
<dbReference type="OrthoDB" id="5702018at2"/>
<evidence type="ECO:0000259" key="2">
    <source>
        <dbReference type="Pfam" id="PF06724"/>
    </source>
</evidence>
<sequence>MSDKNMKETVKNKADKATDVKPWLRGMARFGYLSKGVVYILVGGVLSVLSAVGGVGGKTTDTSGAIASVASKPFGNVVVWLVAIGLVGYGGAWKLVQAAKGPSQEDSKLKDVMMRITFLVSGIIYLSLAYKSFKNVLPSNSSGSSSWLSTILEMPLGEWIVALIGLIIVVVGIREIYNGYTQKFVKKFKLSEMNNREINLGKKVGRIGLFARGLTFVVLGIFVIMTGFTSHLQVKAGLDGALQKIAQQPFGQWMLGIVAIGLILYGVFQLMKGKNRNMSIY</sequence>